<proteinExistence type="predicted"/>
<dbReference type="Gene3D" id="3.90.550.10">
    <property type="entry name" value="Spore Coat Polysaccharide Biosynthesis Protein SpsA, Chain A"/>
    <property type="match status" value="1"/>
</dbReference>
<organism evidence="2 3">
    <name type="scientific">Laceyella putida</name>
    <dbReference type="NCBI Taxonomy" id="110101"/>
    <lineage>
        <taxon>Bacteria</taxon>
        <taxon>Bacillati</taxon>
        <taxon>Bacillota</taxon>
        <taxon>Bacilli</taxon>
        <taxon>Bacillales</taxon>
        <taxon>Thermoactinomycetaceae</taxon>
        <taxon>Laceyella</taxon>
    </lineage>
</organism>
<dbReference type="InterPro" id="IPR001173">
    <property type="entry name" value="Glyco_trans_2-like"/>
</dbReference>
<dbReference type="EMBL" id="JBHTBW010000032">
    <property type="protein sequence ID" value="MFC7441687.1"/>
    <property type="molecule type" value="Genomic_DNA"/>
</dbReference>
<dbReference type="Pfam" id="PF00535">
    <property type="entry name" value="Glycos_transf_2"/>
    <property type="match status" value="1"/>
</dbReference>
<evidence type="ECO:0000313" key="3">
    <source>
        <dbReference type="Proteomes" id="UP001596500"/>
    </source>
</evidence>
<name>A0ABW2RKU1_9BACL</name>
<reference evidence="3" key="1">
    <citation type="journal article" date="2019" name="Int. J. Syst. Evol. Microbiol.">
        <title>The Global Catalogue of Microorganisms (GCM) 10K type strain sequencing project: providing services to taxonomists for standard genome sequencing and annotation.</title>
        <authorList>
            <consortium name="The Broad Institute Genomics Platform"/>
            <consortium name="The Broad Institute Genome Sequencing Center for Infectious Disease"/>
            <person name="Wu L."/>
            <person name="Ma J."/>
        </authorList>
    </citation>
    <scope>NUCLEOTIDE SEQUENCE [LARGE SCALE GENOMIC DNA]</scope>
    <source>
        <strain evidence="3">CGMCC 1.12942</strain>
    </source>
</reference>
<dbReference type="InterPro" id="IPR050834">
    <property type="entry name" value="Glycosyltransf_2"/>
</dbReference>
<evidence type="ECO:0000313" key="2">
    <source>
        <dbReference type="EMBL" id="MFC7441687.1"/>
    </source>
</evidence>
<sequence>MLTFILDNEDPWAMAKTTSCLGKTPCEIVPLKTEIAWRMQACLTHYREPFFLTFRAGDQIKPGFFQKMGEWIRDLSENCAGLMAGTKEGLLLPLVWRTKAVKSLSISKLDHFPFEHYALQDLQSRLSVRWRWKEVDSDHYLPNPVAPPKWMNRETEWQLTKPLLYTRPPAARMNGRPTVSIVICTYNDGGYLSWAIRSVWAQTNPDWELIVVNDGSTDQTREVLSSFQGEPRLTVIENGKNLGKAKSLNRALGAAKGEWLLELDADDWLTVDCVEQICTHASKRPHATLFYGNHHEWRERANKTLVYSGLRHNPSPINKEELLSTGLPLAPRCYNTSILRKMGGWLCSDPFEGRLYEDFQMLLRLEKQDKVHIPLALYHRRIRKNSITHREAEKYAIWKNWVKEKGSAMSEP</sequence>
<dbReference type="PANTHER" id="PTHR43685">
    <property type="entry name" value="GLYCOSYLTRANSFERASE"/>
    <property type="match status" value="1"/>
</dbReference>
<evidence type="ECO:0000259" key="1">
    <source>
        <dbReference type="Pfam" id="PF00535"/>
    </source>
</evidence>
<dbReference type="CDD" id="cd00761">
    <property type="entry name" value="Glyco_tranf_GTA_type"/>
    <property type="match status" value="1"/>
</dbReference>
<dbReference type="SUPFAM" id="SSF53448">
    <property type="entry name" value="Nucleotide-diphospho-sugar transferases"/>
    <property type="match status" value="1"/>
</dbReference>
<dbReference type="InterPro" id="IPR029044">
    <property type="entry name" value="Nucleotide-diphossugar_trans"/>
</dbReference>
<dbReference type="PANTHER" id="PTHR43685:SF2">
    <property type="entry name" value="GLYCOSYLTRANSFERASE 2-LIKE DOMAIN-CONTAINING PROTEIN"/>
    <property type="match status" value="1"/>
</dbReference>
<feature type="domain" description="Glycosyltransferase 2-like" evidence="1">
    <location>
        <begin position="180"/>
        <end position="334"/>
    </location>
</feature>
<comment type="caution">
    <text evidence="2">The sequence shown here is derived from an EMBL/GenBank/DDBJ whole genome shotgun (WGS) entry which is preliminary data.</text>
</comment>
<protein>
    <submittedName>
        <fullName evidence="2">Glycosyltransferase family 2 protein</fullName>
    </submittedName>
</protein>
<dbReference type="RefSeq" id="WP_379865045.1">
    <property type="nucleotide sequence ID" value="NZ_JBHTBW010000032.1"/>
</dbReference>
<accession>A0ABW2RKU1</accession>
<keyword evidence="3" id="KW-1185">Reference proteome</keyword>
<gene>
    <name evidence="2" type="ORF">ACFQNG_11240</name>
</gene>
<dbReference type="Proteomes" id="UP001596500">
    <property type="component" value="Unassembled WGS sequence"/>
</dbReference>